<feature type="domain" description="TnsA endonuclease N-terminal" evidence="1">
    <location>
        <begin position="57"/>
        <end position="129"/>
    </location>
</feature>
<dbReference type="NCBIfam" id="NF033179">
    <property type="entry name" value="TnsA_like_Actin"/>
    <property type="match status" value="1"/>
</dbReference>
<protein>
    <submittedName>
        <fullName evidence="2">TnsA-like heteromeric transposase endonuclease subunit</fullName>
    </submittedName>
</protein>
<reference evidence="2" key="1">
    <citation type="submission" date="2022-10" db="EMBL/GenBank/DDBJ databases">
        <title>The complete genomes of actinobacterial strains from the NBC collection.</title>
        <authorList>
            <person name="Joergensen T.S."/>
            <person name="Alvarez Arevalo M."/>
            <person name="Sterndorff E.B."/>
            <person name="Faurdal D."/>
            <person name="Vuksanovic O."/>
            <person name="Mourched A.-S."/>
            <person name="Charusanti P."/>
            <person name="Shaw S."/>
            <person name="Blin K."/>
            <person name="Weber T."/>
        </authorList>
    </citation>
    <scope>NUCLEOTIDE SEQUENCE</scope>
    <source>
        <strain evidence="2">NBC 00180</strain>
    </source>
</reference>
<keyword evidence="2" id="KW-0378">Hydrolase</keyword>
<gene>
    <name evidence="2" type="ORF">OG477_43370</name>
</gene>
<dbReference type="GO" id="GO:0004519">
    <property type="term" value="F:endonuclease activity"/>
    <property type="evidence" value="ECO:0007669"/>
    <property type="project" value="UniProtKB-KW"/>
</dbReference>
<keyword evidence="2" id="KW-0255">Endonuclease</keyword>
<dbReference type="Pfam" id="PF08722">
    <property type="entry name" value="Tn7_TnsA-like_N"/>
    <property type="match status" value="1"/>
</dbReference>
<dbReference type="InterPro" id="IPR048000">
    <property type="entry name" value="TnsA-like"/>
</dbReference>
<keyword evidence="2" id="KW-0540">Nuclease</keyword>
<accession>A0AAU1IBN3</accession>
<dbReference type="EMBL" id="CP108140">
    <property type="protein sequence ID" value="WTP92425.1"/>
    <property type="molecule type" value="Genomic_DNA"/>
</dbReference>
<name>A0AAU1IBN3_9ACTN</name>
<organism evidence="2">
    <name type="scientific">Streptomyces sp. NBC_00180</name>
    <dbReference type="NCBI Taxonomy" id="2903632"/>
    <lineage>
        <taxon>Bacteria</taxon>
        <taxon>Bacillati</taxon>
        <taxon>Actinomycetota</taxon>
        <taxon>Actinomycetes</taxon>
        <taxon>Kitasatosporales</taxon>
        <taxon>Streptomycetaceae</taxon>
        <taxon>Streptomyces</taxon>
    </lineage>
</organism>
<dbReference type="AlphaFoldDB" id="A0AAU1IBN3"/>
<evidence type="ECO:0000313" key="2">
    <source>
        <dbReference type="EMBL" id="WTP92425.1"/>
    </source>
</evidence>
<evidence type="ECO:0000259" key="1">
    <source>
        <dbReference type="Pfam" id="PF08722"/>
    </source>
</evidence>
<sequence>MDQCHGLAWEEATPVRTFRWSRGLGHFPGWWWAASTGRHVGFESWLEQDRLVLLDFDPDVVGIASQPFWMHWHNGKEKLRHAPDYFVRLADGRARVVDVRAEDQVDERTAEAFAATERACSGVGWEFRHVGVPDPALMANLRWLARYRHPRCAGRPEIAARLREVFAVPTPLLTGAEDAGDRLAVLPVLFHLMWRQELVADLAHERLGPSTLVRAAGSVGGSW</sequence>
<dbReference type="InterPro" id="IPR014833">
    <property type="entry name" value="TnsA_N"/>
</dbReference>
<proteinExistence type="predicted"/>